<dbReference type="AlphaFoldDB" id="A0A1F5ZPN4"/>
<dbReference type="EMBL" id="MFJE01000022">
    <property type="protein sequence ID" value="OGG14284.1"/>
    <property type="molecule type" value="Genomic_DNA"/>
</dbReference>
<reference evidence="1 2" key="1">
    <citation type="journal article" date="2016" name="Nat. Commun.">
        <title>Thousands of microbial genomes shed light on interconnected biogeochemical processes in an aquifer system.</title>
        <authorList>
            <person name="Anantharaman K."/>
            <person name="Brown C.T."/>
            <person name="Hug L.A."/>
            <person name="Sharon I."/>
            <person name="Castelle C.J."/>
            <person name="Probst A.J."/>
            <person name="Thomas B.C."/>
            <person name="Singh A."/>
            <person name="Wilkins M.J."/>
            <person name="Karaoz U."/>
            <person name="Brodie E.L."/>
            <person name="Williams K.H."/>
            <person name="Hubbard S.S."/>
            <person name="Banfield J.F."/>
        </authorList>
    </citation>
    <scope>NUCLEOTIDE SEQUENCE [LARGE SCALE GENOMIC DNA]</scope>
</reference>
<proteinExistence type="predicted"/>
<comment type="caution">
    <text evidence="1">The sequence shown here is derived from an EMBL/GenBank/DDBJ whole genome shotgun (WGS) entry which is preliminary data.</text>
</comment>
<evidence type="ECO:0000313" key="2">
    <source>
        <dbReference type="Proteomes" id="UP000177383"/>
    </source>
</evidence>
<protein>
    <submittedName>
        <fullName evidence="1">Uncharacterized protein</fullName>
    </submittedName>
</protein>
<organism evidence="1 2">
    <name type="scientific">Candidatus Gottesmanbacteria bacterium RIFCSPHIGHO2_01_FULL_39_10</name>
    <dbReference type="NCBI Taxonomy" id="1798375"/>
    <lineage>
        <taxon>Bacteria</taxon>
        <taxon>Candidatus Gottesmaniibacteriota</taxon>
    </lineage>
</organism>
<sequence length="79" mass="9209">MLKNPQERQKNLKYFLEILMDGSRDGAYGIVDINDLKNQLTYFTRSYKFDDDQKLNTYSSTPAPCLPVGMDSRKTSFYL</sequence>
<name>A0A1F5ZPN4_9BACT</name>
<dbReference type="STRING" id="1798375.A2773_06730"/>
<accession>A0A1F5ZPN4</accession>
<gene>
    <name evidence="1" type="ORF">A2773_06730</name>
</gene>
<evidence type="ECO:0000313" key="1">
    <source>
        <dbReference type="EMBL" id="OGG14284.1"/>
    </source>
</evidence>
<dbReference type="Proteomes" id="UP000177383">
    <property type="component" value="Unassembled WGS sequence"/>
</dbReference>